<dbReference type="AlphaFoldDB" id="A0AAD9VRW4"/>
<reference evidence="1" key="1">
    <citation type="submission" date="2021-08" db="EMBL/GenBank/DDBJ databases">
        <authorList>
            <person name="Misof B."/>
            <person name="Oliver O."/>
            <person name="Podsiadlowski L."/>
            <person name="Donath A."/>
            <person name="Peters R."/>
            <person name="Mayer C."/>
            <person name="Rust J."/>
            <person name="Gunkel S."/>
            <person name="Lesny P."/>
            <person name="Martin S."/>
            <person name="Oeyen J.P."/>
            <person name="Petersen M."/>
            <person name="Panagiotis P."/>
            <person name="Wilbrandt J."/>
            <person name="Tanja T."/>
        </authorList>
    </citation>
    <scope>NUCLEOTIDE SEQUENCE</scope>
    <source>
        <strain evidence="1">GBR_01_08_01A</strain>
        <tissue evidence="1">Thorax + abdomen</tissue>
    </source>
</reference>
<organism evidence="1 2">
    <name type="scientific">Odynerus spinipes</name>
    <dbReference type="NCBI Taxonomy" id="1348599"/>
    <lineage>
        <taxon>Eukaryota</taxon>
        <taxon>Metazoa</taxon>
        <taxon>Ecdysozoa</taxon>
        <taxon>Arthropoda</taxon>
        <taxon>Hexapoda</taxon>
        <taxon>Insecta</taxon>
        <taxon>Pterygota</taxon>
        <taxon>Neoptera</taxon>
        <taxon>Endopterygota</taxon>
        <taxon>Hymenoptera</taxon>
        <taxon>Apocrita</taxon>
        <taxon>Aculeata</taxon>
        <taxon>Vespoidea</taxon>
        <taxon>Vespidae</taxon>
        <taxon>Eumeninae</taxon>
        <taxon>Odynerus</taxon>
    </lineage>
</organism>
<name>A0AAD9VRW4_9HYME</name>
<proteinExistence type="predicted"/>
<evidence type="ECO:0000313" key="1">
    <source>
        <dbReference type="EMBL" id="KAK2583880.1"/>
    </source>
</evidence>
<reference evidence="1" key="2">
    <citation type="journal article" date="2023" name="Commun. Biol.">
        <title>Intrasexual cuticular hydrocarbon dimorphism in a wasp sheds light on hydrocarbon biosynthesis genes in Hymenoptera.</title>
        <authorList>
            <person name="Moris V.C."/>
            <person name="Podsiadlowski L."/>
            <person name="Martin S."/>
            <person name="Oeyen J.P."/>
            <person name="Donath A."/>
            <person name="Petersen M."/>
            <person name="Wilbrandt J."/>
            <person name="Misof B."/>
            <person name="Liedtke D."/>
            <person name="Thamm M."/>
            <person name="Scheiner R."/>
            <person name="Schmitt T."/>
            <person name="Niehuis O."/>
        </authorList>
    </citation>
    <scope>NUCLEOTIDE SEQUENCE</scope>
    <source>
        <strain evidence="1">GBR_01_08_01A</strain>
    </source>
</reference>
<dbReference type="EMBL" id="JAIFRP010000029">
    <property type="protein sequence ID" value="KAK2583880.1"/>
    <property type="molecule type" value="Genomic_DNA"/>
</dbReference>
<protein>
    <submittedName>
        <fullName evidence="1">Uncharacterized protein</fullName>
    </submittedName>
</protein>
<keyword evidence="2" id="KW-1185">Reference proteome</keyword>
<accession>A0AAD9VRW4</accession>
<dbReference type="Proteomes" id="UP001258017">
    <property type="component" value="Unassembled WGS sequence"/>
</dbReference>
<evidence type="ECO:0000313" key="2">
    <source>
        <dbReference type="Proteomes" id="UP001258017"/>
    </source>
</evidence>
<gene>
    <name evidence="1" type="ORF">KPH14_001154</name>
</gene>
<comment type="caution">
    <text evidence="1">The sequence shown here is derived from an EMBL/GenBank/DDBJ whole genome shotgun (WGS) entry which is preliminary data.</text>
</comment>
<sequence>MLNQDIIVEEDEDVIFEGSALHEHLSTLGYADFETIPVIRTQLRLQDKSIYMDNIINDISKKIYKYILTLRSWITQDCCLSKEQLHTILNAEALLDDHAAVINSYAQKYTDCMPWKKTLQNFFVNSTMIASSTYLLFYKYQNALNIIMTFCALYFTGYRNYSDIQAYKELKQLVLLQNEFYNLCKKGLKILKHGYKVKINSGKINQQFHGLMGEKLIYLQPIMENLVKSTTFEDNAFKIRGEINYEALIQLYHTYILVQSELLYLLAVAYDINACSLSRDNISKASLIYITNTLIEQLTKYKNKLSPYINSYYNCKVEPILHNYKGSVTSKWQDVYLHLNLTSNKIQLAYDYIVSMINDIDTCTDDTSITNNEVTEKIMQKMNEAYKQIDAARNFAEFCSLLITKTKHTNSKISRATPETSISNVDVNLPVVIDTEPEILDEVFEEYIKEEYLKPLYEEDQEILLQEYKLDKLLAKNFMSELKEALIDKQRSMFERESKALQRMYRNVMNNASDLESRNSKSSIPIPPPMPSLINNFVPIYNNDSISHNSKNVSVQSTDTSNTEVFCKKTLYSNNDTNVNNLKEYTNTNNASVIKDSKEDSAVFQPLSLKDLEQPIVQFGLNISPLPLRPMNEETFIGSGENSESDIEPEND</sequence>